<protein>
    <submittedName>
        <fullName evidence="1">Uncharacterized protein</fullName>
    </submittedName>
</protein>
<name>A0A1W2FXQ0_KIBAR</name>
<dbReference type="EMBL" id="FWXV01000016">
    <property type="protein sequence ID" value="SMD26737.1"/>
    <property type="molecule type" value="Genomic_DNA"/>
</dbReference>
<accession>A0A1W2FXQ0</accession>
<proteinExistence type="predicted"/>
<evidence type="ECO:0000313" key="1">
    <source>
        <dbReference type="EMBL" id="SMD26737.1"/>
    </source>
</evidence>
<reference evidence="1 2" key="1">
    <citation type="submission" date="2017-04" db="EMBL/GenBank/DDBJ databases">
        <authorList>
            <person name="Afonso C.L."/>
            <person name="Miller P.J."/>
            <person name="Scott M.A."/>
            <person name="Spackman E."/>
            <person name="Goraichik I."/>
            <person name="Dimitrov K.M."/>
            <person name="Suarez D.L."/>
            <person name="Swayne D.E."/>
        </authorList>
    </citation>
    <scope>NUCLEOTIDE SEQUENCE [LARGE SCALE GENOMIC DNA]</scope>
    <source>
        <strain evidence="1 2">DSM 43828</strain>
    </source>
</reference>
<dbReference type="Proteomes" id="UP000192674">
    <property type="component" value="Unassembled WGS sequence"/>
</dbReference>
<organism evidence="1 2">
    <name type="scientific">Kibdelosporangium aridum</name>
    <dbReference type="NCBI Taxonomy" id="2030"/>
    <lineage>
        <taxon>Bacteria</taxon>
        <taxon>Bacillati</taxon>
        <taxon>Actinomycetota</taxon>
        <taxon>Actinomycetes</taxon>
        <taxon>Pseudonocardiales</taxon>
        <taxon>Pseudonocardiaceae</taxon>
        <taxon>Kibdelosporangium</taxon>
    </lineage>
</organism>
<sequence length="174" mass="19338">MPSRRTGTPFGVNNFLGIYLNDQLAMGVLWRDLARRSQRANRGTEFGDALADVAQGISEDVETFREIMRRVGVPMNPLKVGLAAAAERLGRLKLNGSLTSYSPLSRFVELEFLTMGLLGKKQLWATLRDQAGLADRIPEVDFDALIERAEAQRQILEPFRALAGTEAFRNGRTS</sequence>
<dbReference type="AlphaFoldDB" id="A0A1W2FXQ0"/>
<gene>
    <name evidence="1" type="ORF">SAMN05661093_10323</name>
</gene>
<evidence type="ECO:0000313" key="2">
    <source>
        <dbReference type="Proteomes" id="UP000192674"/>
    </source>
</evidence>
<keyword evidence="2" id="KW-1185">Reference proteome</keyword>